<comment type="caution">
    <text evidence="3">The sequence shown here is derived from an EMBL/GenBank/DDBJ whole genome shotgun (WGS) entry which is preliminary data.</text>
</comment>
<dbReference type="VEuPathDB" id="TriTrypDB:TEOVI_000251100"/>
<dbReference type="GeneID" id="92376451"/>
<evidence type="ECO:0000256" key="2">
    <source>
        <dbReference type="SAM" id="SignalP"/>
    </source>
</evidence>
<feature type="chain" id="PRO_5009235452" description="Transmembrane protein" evidence="2">
    <location>
        <begin position="23"/>
        <end position="267"/>
    </location>
</feature>
<evidence type="ECO:0000256" key="1">
    <source>
        <dbReference type="SAM" id="Phobius"/>
    </source>
</evidence>
<accession>A0A1G4IFN3</accession>
<gene>
    <name evidence="3" type="ORF">TEOVI_000251100</name>
</gene>
<organism evidence="3 4">
    <name type="scientific">Trypanosoma equiperdum</name>
    <dbReference type="NCBI Taxonomy" id="5694"/>
    <lineage>
        <taxon>Eukaryota</taxon>
        <taxon>Discoba</taxon>
        <taxon>Euglenozoa</taxon>
        <taxon>Kinetoplastea</taxon>
        <taxon>Metakinetoplastina</taxon>
        <taxon>Trypanosomatida</taxon>
        <taxon>Trypanosomatidae</taxon>
        <taxon>Trypanosoma</taxon>
    </lineage>
</organism>
<feature type="transmembrane region" description="Helical" evidence="1">
    <location>
        <begin position="231"/>
        <end position="252"/>
    </location>
</feature>
<keyword evidence="1" id="KW-0472">Membrane</keyword>
<keyword evidence="1" id="KW-0812">Transmembrane</keyword>
<evidence type="ECO:0008006" key="5">
    <source>
        <dbReference type="Google" id="ProtNLM"/>
    </source>
</evidence>
<protein>
    <recommendedName>
        <fullName evidence="5">Transmembrane protein</fullName>
    </recommendedName>
</protein>
<keyword evidence="4" id="KW-1185">Reference proteome</keyword>
<feature type="signal peptide" evidence="2">
    <location>
        <begin position="1"/>
        <end position="22"/>
    </location>
</feature>
<proteinExistence type="predicted"/>
<dbReference type="RefSeq" id="XP_067081680.1">
    <property type="nucleotide sequence ID" value="XM_067225579.1"/>
</dbReference>
<dbReference type="EMBL" id="CZPT02001539">
    <property type="protein sequence ID" value="SCU70936.1"/>
    <property type="molecule type" value="Genomic_DNA"/>
</dbReference>
<keyword evidence="2" id="KW-0732">Signal</keyword>
<dbReference type="AlphaFoldDB" id="A0A1G4IFN3"/>
<dbReference type="Proteomes" id="UP000195570">
    <property type="component" value="Unassembled WGS sequence"/>
</dbReference>
<name>A0A1G4IFN3_TRYEQ</name>
<reference evidence="3" key="1">
    <citation type="submission" date="2016-09" db="EMBL/GenBank/DDBJ databases">
        <authorList>
            <person name="Hebert L."/>
            <person name="Moumen B."/>
        </authorList>
    </citation>
    <scope>NUCLEOTIDE SEQUENCE [LARGE SCALE GENOMIC DNA]</scope>
    <source>
        <strain evidence="3">OVI</strain>
    </source>
</reference>
<evidence type="ECO:0000313" key="4">
    <source>
        <dbReference type="Proteomes" id="UP000195570"/>
    </source>
</evidence>
<keyword evidence="1" id="KW-1133">Transmembrane helix</keyword>
<sequence length="267" mass="29908">MIVRLLFFSYFLLLLTATQLTAQVTDESTTITFAHEIGPVEKLKQPQLLWFLTWRSSDEQTTSMASVNAPAGELAVTLNTEAQQLTKYVAGLQCEESRKLNAGFRSGRCTLLLTACEAEERADVFFNYRVTKHIEHDTTLGDTATHVSKLYEEGDNEDAVEVGTVTYSVENSSDDERDPSVAFILEFNLTVKAGGCKNWIPSWLKVEGLSPDEVEMRTWRRRAATSVVERWGYPLLLAAAVYGALHALTAIARRHQQAAAEKRKKMK</sequence>
<evidence type="ECO:0000313" key="3">
    <source>
        <dbReference type="EMBL" id="SCU70936.1"/>
    </source>
</evidence>